<name>A0ABS1M523_9NOCA</name>
<keyword evidence="1" id="KW-1133">Transmembrane helix</keyword>
<feature type="transmembrane region" description="Helical" evidence="1">
    <location>
        <begin position="51"/>
        <end position="70"/>
    </location>
</feature>
<keyword evidence="1" id="KW-0812">Transmembrane</keyword>
<evidence type="ECO:0000313" key="3">
    <source>
        <dbReference type="Proteomes" id="UP000602198"/>
    </source>
</evidence>
<dbReference type="EMBL" id="JAERRJ010000005">
    <property type="protein sequence ID" value="MBL1075695.1"/>
    <property type="molecule type" value="Genomic_DNA"/>
</dbReference>
<keyword evidence="1" id="KW-0472">Membrane</keyword>
<evidence type="ECO:0000256" key="1">
    <source>
        <dbReference type="SAM" id="Phobius"/>
    </source>
</evidence>
<comment type="caution">
    <text evidence="2">The sequence shown here is derived from an EMBL/GenBank/DDBJ whole genome shotgun (WGS) entry which is preliminary data.</text>
</comment>
<proteinExistence type="predicted"/>
<keyword evidence="3" id="KW-1185">Reference proteome</keyword>
<dbReference type="RefSeq" id="WP_201948001.1">
    <property type="nucleotide sequence ID" value="NZ_JAERRJ010000005.1"/>
</dbReference>
<dbReference type="Proteomes" id="UP000602198">
    <property type="component" value="Unassembled WGS sequence"/>
</dbReference>
<evidence type="ECO:0000313" key="2">
    <source>
        <dbReference type="EMBL" id="MBL1075695.1"/>
    </source>
</evidence>
<gene>
    <name evidence="2" type="ORF">JK358_14970</name>
</gene>
<organism evidence="2 3">
    <name type="scientific">Nocardia acididurans</name>
    <dbReference type="NCBI Taxonomy" id="2802282"/>
    <lineage>
        <taxon>Bacteria</taxon>
        <taxon>Bacillati</taxon>
        <taxon>Actinomycetota</taxon>
        <taxon>Actinomycetes</taxon>
        <taxon>Mycobacteriales</taxon>
        <taxon>Nocardiaceae</taxon>
        <taxon>Nocardia</taxon>
    </lineage>
</organism>
<reference evidence="2 3" key="1">
    <citation type="submission" date="2021-01" db="EMBL/GenBank/DDBJ databases">
        <title>WGS of actinomycetes isolated from Thailand.</title>
        <authorList>
            <person name="Thawai C."/>
        </authorList>
    </citation>
    <scope>NUCLEOTIDE SEQUENCE [LARGE SCALE GENOMIC DNA]</scope>
    <source>
        <strain evidence="2 3">LPG 2</strain>
    </source>
</reference>
<protein>
    <submittedName>
        <fullName evidence="2">Uncharacterized protein</fullName>
    </submittedName>
</protein>
<sequence>MRWLAVLVEFMLATLLTVAAVWCWRNGIQHTWFQPVGDAPGFEAVRYSGPWLALSAGTVIIAGLLLIDLVTRAFRRAH</sequence>
<accession>A0ABS1M523</accession>